<evidence type="ECO:0000256" key="2">
    <source>
        <dbReference type="ARBA" id="ARBA00004123"/>
    </source>
</evidence>
<dbReference type="PRINTS" id="PR00869">
    <property type="entry name" value="DNAPOLX"/>
</dbReference>
<evidence type="ECO:0000256" key="16">
    <source>
        <dbReference type="ARBA" id="ARBA00023242"/>
    </source>
</evidence>
<organism evidence="22 23">
    <name type="scientific">Venustampulla echinocandica</name>
    <dbReference type="NCBI Taxonomy" id="2656787"/>
    <lineage>
        <taxon>Eukaryota</taxon>
        <taxon>Fungi</taxon>
        <taxon>Dikarya</taxon>
        <taxon>Ascomycota</taxon>
        <taxon>Pezizomycotina</taxon>
        <taxon>Leotiomycetes</taxon>
        <taxon>Helotiales</taxon>
        <taxon>Pleuroascaceae</taxon>
        <taxon>Venustampulla</taxon>
    </lineage>
</organism>
<dbReference type="InterPro" id="IPR019843">
    <property type="entry name" value="DNA_pol-X_BS"/>
</dbReference>
<evidence type="ECO:0000256" key="15">
    <source>
        <dbReference type="ARBA" id="ARBA00023239"/>
    </source>
</evidence>
<dbReference type="Proteomes" id="UP000254866">
    <property type="component" value="Unassembled WGS sequence"/>
</dbReference>
<keyword evidence="15" id="KW-0456">Lyase</keyword>
<dbReference type="Pfam" id="PF14716">
    <property type="entry name" value="HHH_8"/>
    <property type="match status" value="1"/>
</dbReference>
<keyword evidence="13" id="KW-0238">DNA-binding</keyword>
<dbReference type="Gene3D" id="3.30.210.10">
    <property type="entry name" value="DNA polymerase, thumb domain"/>
    <property type="match status" value="1"/>
</dbReference>
<dbReference type="InterPro" id="IPR036420">
    <property type="entry name" value="BRCT_dom_sf"/>
</dbReference>
<evidence type="ECO:0000256" key="17">
    <source>
        <dbReference type="ARBA" id="ARBA00049244"/>
    </source>
</evidence>
<dbReference type="RefSeq" id="XP_031874568.1">
    <property type="nucleotide sequence ID" value="XM_032010514.1"/>
</dbReference>
<reference evidence="22 23" key="1">
    <citation type="journal article" date="2018" name="IMA Fungus">
        <title>IMA Genome-F 9: Draft genome sequence of Annulohypoxylon stygium, Aspergillus mulundensis, Berkeleyomyces basicola (syn. Thielaviopsis basicola), Ceratocystis smalleyi, two Cercospora beticola strains, Coleophoma cylindrospora, Fusarium fracticaudum, Phialophora cf. hyalina, and Morchella septimelata.</title>
        <authorList>
            <person name="Wingfield B.D."/>
            <person name="Bills G.F."/>
            <person name="Dong Y."/>
            <person name="Huang W."/>
            <person name="Nel W.J."/>
            <person name="Swalarsk-Parry B.S."/>
            <person name="Vaghefi N."/>
            <person name="Wilken P.M."/>
            <person name="An Z."/>
            <person name="de Beer Z.W."/>
            <person name="De Vos L."/>
            <person name="Chen L."/>
            <person name="Duong T.A."/>
            <person name="Gao Y."/>
            <person name="Hammerbacher A."/>
            <person name="Kikkert J.R."/>
            <person name="Li Y."/>
            <person name="Li H."/>
            <person name="Li K."/>
            <person name="Li Q."/>
            <person name="Liu X."/>
            <person name="Ma X."/>
            <person name="Naidoo K."/>
            <person name="Pethybridge S.J."/>
            <person name="Sun J."/>
            <person name="Steenkamp E.T."/>
            <person name="van der Nest M.A."/>
            <person name="van Wyk S."/>
            <person name="Wingfield M.J."/>
            <person name="Xiong C."/>
            <person name="Yue Q."/>
            <person name="Zhang X."/>
        </authorList>
    </citation>
    <scope>NUCLEOTIDE SEQUENCE [LARGE SCALE GENOMIC DNA]</scope>
    <source>
        <strain evidence="22 23">BP 5553</strain>
    </source>
</reference>
<evidence type="ECO:0000313" key="22">
    <source>
        <dbReference type="EMBL" id="RDL41912.1"/>
    </source>
</evidence>
<keyword evidence="11" id="KW-0227">DNA damage</keyword>
<keyword evidence="20" id="KW-0472">Membrane</keyword>
<keyword evidence="7" id="KW-0808">Transferase</keyword>
<dbReference type="InterPro" id="IPR037160">
    <property type="entry name" value="DNA_Pol_thumb_sf"/>
</dbReference>
<evidence type="ECO:0000256" key="18">
    <source>
        <dbReference type="PIRSR" id="PIRSR622312-50"/>
    </source>
</evidence>
<dbReference type="InterPro" id="IPR027421">
    <property type="entry name" value="DNA_pol_lamdba_lyase_dom_sf"/>
</dbReference>
<dbReference type="SUPFAM" id="SSF52113">
    <property type="entry name" value="BRCT domain"/>
    <property type="match status" value="1"/>
</dbReference>
<dbReference type="Gene3D" id="3.30.460.10">
    <property type="entry name" value="Beta Polymerase, domain 2"/>
    <property type="match status" value="1"/>
</dbReference>
<dbReference type="PROSITE" id="PS00522">
    <property type="entry name" value="DNA_POLYMERASE_X"/>
    <property type="match status" value="1"/>
</dbReference>
<dbReference type="Gene3D" id="3.40.50.10190">
    <property type="entry name" value="BRCT domain"/>
    <property type="match status" value="1"/>
</dbReference>
<evidence type="ECO:0000256" key="4">
    <source>
        <dbReference type="ARBA" id="ARBA00012417"/>
    </source>
</evidence>
<dbReference type="STRING" id="2656787.A0A370U2A7"/>
<dbReference type="FunFam" id="3.30.210.10:FF:000001">
    <property type="entry name" value="DNA polymerase lambda"/>
    <property type="match status" value="1"/>
</dbReference>
<evidence type="ECO:0000256" key="11">
    <source>
        <dbReference type="ARBA" id="ARBA00022763"/>
    </source>
</evidence>
<dbReference type="GO" id="GO:0046872">
    <property type="term" value="F:metal ion binding"/>
    <property type="evidence" value="ECO:0007669"/>
    <property type="project" value="UniProtKB-KW"/>
</dbReference>
<keyword evidence="10" id="KW-0479">Metal-binding</keyword>
<keyword evidence="6" id="KW-0237">DNA synthesis</keyword>
<feature type="region of interest" description="Disordered" evidence="19">
    <location>
        <begin position="331"/>
        <end position="440"/>
    </location>
</feature>
<keyword evidence="9" id="KW-0235">DNA replication</keyword>
<feature type="region of interest" description="Disordered" evidence="19">
    <location>
        <begin position="682"/>
        <end position="753"/>
    </location>
</feature>
<evidence type="ECO:0000256" key="1">
    <source>
        <dbReference type="ARBA" id="ARBA00001936"/>
    </source>
</evidence>
<dbReference type="Pfam" id="PF14792">
    <property type="entry name" value="DNA_pol_B_palm"/>
    <property type="match status" value="1"/>
</dbReference>
<dbReference type="GO" id="GO:0006303">
    <property type="term" value="P:double-strand break repair via nonhomologous end joining"/>
    <property type="evidence" value="ECO:0007669"/>
    <property type="project" value="TreeGrafter"/>
</dbReference>
<evidence type="ECO:0000256" key="13">
    <source>
        <dbReference type="ARBA" id="ARBA00023125"/>
    </source>
</evidence>
<dbReference type="InterPro" id="IPR010996">
    <property type="entry name" value="HHH_MUS81"/>
</dbReference>
<dbReference type="GO" id="GO:0006260">
    <property type="term" value="P:DNA replication"/>
    <property type="evidence" value="ECO:0007669"/>
    <property type="project" value="UniProtKB-KW"/>
</dbReference>
<dbReference type="SUPFAM" id="SSF81301">
    <property type="entry name" value="Nucleotidyltransferase"/>
    <property type="match status" value="1"/>
</dbReference>
<evidence type="ECO:0000256" key="19">
    <source>
        <dbReference type="SAM" id="MobiDB-lite"/>
    </source>
</evidence>
<dbReference type="Pfam" id="PF10391">
    <property type="entry name" value="DNA_pol_lambd_f"/>
    <property type="match status" value="1"/>
</dbReference>
<dbReference type="InterPro" id="IPR001357">
    <property type="entry name" value="BRCT_dom"/>
</dbReference>
<dbReference type="Gene3D" id="1.10.150.110">
    <property type="entry name" value="DNA polymerase beta, N-terminal domain-like"/>
    <property type="match status" value="1"/>
</dbReference>
<dbReference type="FunFam" id="1.10.150.20:FF:000010">
    <property type="entry name" value="DNA polymerase lambda"/>
    <property type="match status" value="1"/>
</dbReference>
<dbReference type="InterPro" id="IPR002054">
    <property type="entry name" value="DNA-dir_DNA_pol_X"/>
</dbReference>
<accession>A0A370U2A7</accession>
<proteinExistence type="inferred from homology"/>
<evidence type="ECO:0000256" key="6">
    <source>
        <dbReference type="ARBA" id="ARBA00022634"/>
    </source>
</evidence>
<dbReference type="SUPFAM" id="SSF47802">
    <property type="entry name" value="DNA polymerase beta, N-terminal domain-like"/>
    <property type="match status" value="1"/>
</dbReference>
<dbReference type="EMBL" id="NPIC01000001">
    <property type="protein sequence ID" value="RDL41912.1"/>
    <property type="molecule type" value="Genomic_DNA"/>
</dbReference>
<keyword evidence="20" id="KW-1133">Transmembrane helix</keyword>
<feature type="region of interest" description="Disordered" evidence="19">
    <location>
        <begin position="583"/>
        <end position="669"/>
    </location>
</feature>
<dbReference type="InterPro" id="IPR043519">
    <property type="entry name" value="NT_sf"/>
</dbReference>
<dbReference type="EC" id="2.7.7.7" evidence="4"/>
<evidence type="ECO:0000256" key="7">
    <source>
        <dbReference type="ARBA" id="ARBA00022679"/>
    </source>
</evidence>
<dbReference type="GO" id="GO:0016829">
    <property type="term" value="F:lyase activity"/>
    <property type="evidence" value="ECO:0007669"/>
    <property type="project" value="UniProtKB-KW"/>
</dbReference>
<dbReference type="Gene3D" id="1.10.150.20">
    <property type="entry name" value="5' to 3' exonuclease, C-terminal subdomain"/>
    <property type="match status" value="1"/>
</dbReference>
<keyword evidence="12" id="KW-0239">DNA-directed DNA polymerase</keyword>
<feature type="compositionally biased region" description="Polar residues" evidence="19">
    <location>
        <begin position="369"/>
        <end position="400"/>
    </location>
</feature>
<comment type="similarity">
    <text evidence="3">Belongs to the DNA polymerase type-X family.</text>
</comment>
<keyword evidence="23" id="KW-1185">Reference proteome</keyword>
<dbReference type="CDD" id="cd00141">
    <property type="entry name" value="NT_POLXc"/>
    <property type="match status" value="1"/>
</dbReference>
<name>A0A370U2A7_9HELO</name>
<feature type="compositionally biased region" description="Polar residues" evidence="19">
    <location>
        <begin position="616"/>
        <end position="625"/>
    </location>
</feature>
<dbReference type="PROSITE" id="PS50172">
    <property type="entry name" value="BRCT"/>
    <property type="match status" value="1"/>
</dbReference>
<evidence type="ECO:0000256" key="12">
    <source>
        <dbReference type="ARBA" id="ARBA00022932"/>
    </source>
</evidence>
<feature type="transmembrane region" description="Helical" evidence="20">
    <location>
        <begin position="196"/>
        <end position="220"/>
    </location>
</feature>
<feature type="compositionally biased region" description="Basic and acidic residues" evidence="19">
    <location>
        <begin position="593"/>
        <end position="611"/>
    </location>
</feature>
<dbReference type="PANTHER" id="PTHR11276:SF28">
    <property type="entry name" value="DNA POLYMERASE LAMBDA"/>
    <property type="match status" value="1"/>
</dbReference>
<dbReference type="GO" id="GO:0003677">
    <property type="term" value="F:DNA binding"/>
    <property type="evidence" value="ECO:0007669"/>
    <property type="project" value="UniProtKB-KW"/>
</dbReference>
<evidence type="ECO:0000256" key="9">
    <source>
        <dbReference type="ARBA" id="ARBA00022705"/>
    </source>
</evidence>
<comment type="caution">
    <text evidence="22">The sequence shown here is derived from an EMBL/GenBank/DDBJ whole genome shotgun (WGS) entry which is preliminary data.</text>
</comment>
<keyword evidence="8" id="KW-0548">Nucleotidyltransferase</keyword>
<feature type="active site" description="Nucleophile; Schiff-base intermediate with DNA; for 5'-dRP lyase activity" evidence="18">
    <location>
        <position position="812"/>
    </location>
</feature>
<dbReference type="GO" id="GO:0005634">
    <property type="term" value="C:nucleus"/>
    <property type="evidence" value="ECO:0007669"/>
    <property type="project" value="UniProtKB-SubCell"/>
</dbReference>
<dbReference type="GeneID" id="43594740"/>
<keyword evidence="20" id="KW-0812">Transmembrane</keyword>
<dbReference type="InterPro" id="IPR002008">
    <property type="entry name" value="DNA_pol_X_beta-like"/>
</dbReference>
<gene>
    <name evidence="22" type="ORF">BP5553_01891</name>
</gene>
<dbReference type="AlphaFoldDB" id="A0A370U2A7"/>
<evidence type="ECO:0000256" key="8">
    <source>
        <dbReference type="ARBA" id="ARBA00022695"/>
    </source>
</evidence>
<keyword evidence="16" id="KW-0539">Nucleus</keyword>
<evidence type="ECO:0000313" key="23">
    <source>
        <dbReference type="Proteomes" id="UP000254866"/>
    </source>
</evidence>
<dbReference type="PRINTS" id="PR00870">
    <property type="entry name" value="DNAPOLXBETA"/>
</dbReference>
<comment type="catalytic activity">
    <reaction evidence="17">
        <text>DNA(n) + a 2'-deoxyribonucleoside 5'-triphosphate = DNA(n+1) + diphosphate</text>
        <dbReference type="Rhea" id="RHEA:22508"/>
        <dbReference type="Rhea" id="RHEA-COMP:17339"/>
        <dbReference type="Rhea" id="RHEA-COMP:17340"/>
        <dbReference type="ChEBI" id="CHEBI:33019"/>
        <dbReference type="ChEBI" id="CHEBI:61560"/>
        <dbReference type="ChEBI" id="CHEBI:173112"/>
        <dbReference type="EC" id="2.7.7.7"/>
    </reaction>
</comment>
<dbReference type="SMART" id="SM00483">
    <property type="entry name" value="POLXc"/>
    <property type="match status" value="1"/>
</dbReference>
<evidence type="ECO:0000256" key="14">
    <source>
        <dbReference type="ARBA" id="ARBA00023204"/>
    </source>
</evidence>
<evidence type="ECO:0000256" key="10">
    <source>
        <dbReference type="ARBA" id="ARBA00022723"/>
    </source>
</evidence>
<dbReference type="Pfam" id="PF14791">
    <property type="entry name" value="DNA_pol_B_thumb"/>
    <property type="match status" value="1"/>
</dbReference>
<evidence type="ECO:0000256" key="5">
    <source>
        <dbReference type="ARBA" id="ARBA00016513"/>
    </source>
</evidence>
<keyword evidence="14" id="KW-0234">DNA repair</keyword>
<evidence type="ECO:0000256" key="20">
    <source>
        <dbReference type="SAM" id="Phobius"/>
    </source>
</evidence>
<feature type="compositionally biased region" description="Polar residues" evidence="19">
    <location>
        <begin position="731"/>
        <end position="753"/>
    </location>
</feature>
<evidence type="ECO:0000259" key="21">
    <source>
        <dbReference type="PROSITE" id="PS50172"/>
    </source>
</evidence>
<dbReference type="OrthoDB" id="205514at2759"/>
<dbReference type="GO" id="GO:0003887">
    <property type="term" value="F:DNA-directed DNA polymerase activity"/>
    <property type="evidence" value="ECO:0007669"/>
    <property type="project" value="UniProtKB-KW"/>
</dbReference>
<protein>
    <recommendedName>
        <fullName evidence="5">DNA polymerase lambda</fullName>
        <ecNumber evidence="4">2.7.7.7</ecNumber>
    </recommendedName>
</protein>
<dbReference type="InterPro" id="IPR018944">
    <property type="entry name" value="DNA_pol_lambd_fingers_domain"/>
</dbReference>
<dbReference type="SUPFAM" id="SSF81585">
    <property type="entry name" value="PsbU/PolX domain-like"/>
    <property type="match status" value="1"/>
</dbReference>
<dbReference type="PANTHER" id="PTHR11276">
    <property type="entry name" value="DNA POLYMERASE TYPE-X FAMILY MEMBER"/>
    <property type="match status" value="1"/>
</dbReference>
<sequence>MAALYFTATLLSSHATTGRSAFVHPTRLPQSRLVDSQSAEHAPPLNLIRELPNIEGQHEQLNPRDIETGPEACNHGDTKDCLDSIVKRFIDKVVQNITEEDNAFKNPTRTSDGRPPKRCGFLSSLIFWRHCHTAEVNNSSRDERASLLGFLPRSNNTIRHFPDLTVPYTAKLQKRSCEWLEGDSFTRCINSRGLSWFQATLVVLSGVLLYLVCMLGLLLCMTRWRANSPHPSTLRTMTNTPIAPSPDLNCPETAMLSPVEEVPATGLRRTGLRQVDDVEAQTDGTADFPATLGLDGCSDTWRQWIEYKHNREAAEADKIKYFDQLYALKQSSDEEEDTHHPREVVWPRSRTIASKFPPSSQPSERRNQPSDSQNKVPSIHRTNSAPVSSVSIANESSPARKSSLLRYGVSTPPSVETSFDGKPPPAGPSSPQYRPNMERRTVSDPVAGSLVLKNSSGITSMLQKKQKRKREPSIKLAPEKERVFQGLTFFYIPPDDIAPLRRARITKAKSFGAIWTKDFGMDVTHVVVDKALTYQSIVQYLKSAFRIDSLPGNVVLVNENYPVECIQFRSLLDPRQNQYAVTGSPVSVASPTIDKHPGVEGPNKGDREYDLRIQTPPRQEPSTQEKSPEEVPTPKIWRPSGEPKKAKKIVKSPQEASPPKNIRTVRENGDALDEMIEIAMKTKDLPLDDDDDSSGPPSSNGPEDSDNSDDSRERSPNRAAWKKRRKGPKGTMNQENFSCMTGGTGTSSKSNPNAATIESFKELASYYERIRDPWRPMAYRRAVTALRKQTKKVVSKDEALLIPYVGESIAEKIQEIAIKGHLRKLDYAKLEPNDLILQTFTKIYGVGLTQAYKWIQQGYKTLDDIKSHVRLNDNQRIGIDHYDDFNTRIPQDQMTSLGEIVKKAVAGIDADVEVIIGGSYRRGATSSGDIDFILSKPGTQSSSDLLPFLNTLVTHLTETGFLAAALAVPRSCSSASDSGSKWHGVCVLPGNPIWRRIDFLLVPEPEMGAALLYFTGDDIFNRSMRLLASKRGMRLNQRGLYKDVLRGPGRVKITDGSLVEGRDERKIFEVLGVPWRPPEQRILN</sequence>
<feature type="domain" description="BRCT" evidence="21">
    <location>
        <begin position="479"/>
        <end position="579"/>
    </location>
</feature>
<dbReference type="FunFam" id="1.10.150.110:FF:000005">
    <property type="entry name" value="DNA polymerase POL4"/>
    <property type="match status" value="1"/>
</dbReference>
<comment type="subcellular location">
    <subcellularLocation>
        <location evidence="2">Nucleus</location>
    </subcellularLocation>
</comment>
<comment type="cofactor">
    <cofactor evidence="1">
        <name>Mn(2+)</name>
        <dbReference type="ChEBI" id="CHEBI:29035"/>
    </cofactor>
</comment>
<dbReference type="InterPro" id="IPR028207">
    <property type="entry name" value="DNA_pol_B_palm_palm"/>
</dbReference>
<dbReference type="InterPro" id="IPR029398">
    <property type="entry name" value="PolB_thumb"/>
</dbReference>
<dbReference type="InterPro" id="IPR022312">
    <property type="entry name" value="DNA_pol_X"/>
</dbReference>
<evidence type="ECO:0000256" key="3">
    <source>
        <dbReference type="ARBA" id="ARBA00008323"/>
    </source>
</evidence>